<reference evidence="2" key="1">
    <citation type="submission" date="2014-11" db="EMBL/GenBank/DDBJ databases">
        <authorList>
            <person name="Amaro Gonzalez C."/>
        </authorList>
    </citation>
    <scope>NUCLEOTIDE SEQUENCE</scope>
</reference>
<sequence length="51" mass="6027">MAVTEFLFKGILPLLYYSNDRFFLSQFSLLADLFLYYFCIVFSIVSAISWL</sequence>
<accession>A0A0E9W129</accession>
<organism evidence="2">
    <name type="scientific">Anguilla anguilla</name>
    <name type="common">European freshwater eel</name>
    <name type="synonym">Muraena anguilla</name>
    <dbReference type="NCBI Taxonomy" id="7936"/>
    <lineage>
        <taxon>Eukaryota</taxon>
        <taxon>Metazoa</taxon>
        <taxon>Chordata</taxon>
        <taxon>Craniata</taxon>
        <taxon>Vertebrata</taxon>
        <taxon>Euteleostomi</taxon>
        <taxon>Actinopterygii</taxon>
        <taxon>Neopterygii</taxon>
        <taxon>Teleostei</taxon>
        <taxon>Anguilliformes</taxon>
        <taxon>Anguillidae</taxon>
        <taxon>Anguilla</taxon>
    </lineage>
</organism>
<dbReference type="EMBL" id="GBXM01024488">
    <property type="protein sequence ID" value="JAH84089.1"/>
    <property type="molecule type" value="Transcribed_RNA"/>
</dbReference>
<keyword evidence="1" id="KW-0812">Transmembrane</keyword>
<protein>
    <submittedName>
        <fullName evidence="2">Uncharacterized protein</fullName>
    </submittedName>
</protein>
<evidence type="ECO:0000256" key="1">
    <source>
        <dbReference type="SAM" id="Phobius"/>
    </source>
</evidence>
<name>A0A0E9W129_ANGAN</name>
<keyword evidence="1" id="KW-1133">Transmembrane helix</keyword>
<proteinExistence type="predicted"/>
<dbReference type="AlphaFoldDB" id="A0A0E9W129"/>
<feature type="transmembrane region" description="Helical" evidence="1">
    <location>
        <begin position="22"/>
        <end position="48"/>
    </location>
</feature>
<evidence type="ECO:0000313" key="2">
    <source>
        <dbReference type="EMBL" id="JAH84089.1"/>
    </source>
</evidence>
<reference evidence="2" key="2">
    <citation type="journal article" date="2015" name="Fish Shellfish Immunol.">
        <title>Early steps in the European eel (Anguilla anguilla)-Vibrio vulnificus interaction in the gills: Role of the RtxA13 toxin.</title>
        <authorList>
            <person name="Callol A."/>
            <person name="Pajuelo D."/>
            <person name="Ebbesson L."/>
            <person name="Teles M."/>
            <person name="MacKenzie S."/>
            <person name="Amaro C."/>
        </authorList>
    </citation>
    <scope>NUCLEOTIDE SEQUENCE</scope>
</reference>
<keyword evidence="1" id="KW-0472">Membrane</keyword>